<dbReference type="InterPro" id="IPR017900">
    <property type="entry name" value="4Fe4S_Fe_S_CS"/>
</dbReference>
<dbReference type="EMBL" id="QNBE01000018">
    <property type="protein sequence ID" value="RKX71071.1"/>
    <property type="molecule type" value="Genomic_DNA"/>
</dbReference>
<evidence type="ECO:0000256" key="3">
    <source>
        <dbReference type="ARBA" id="ARBA00023014"/>
    </source>
</evidence>
<dbReference type="InterPro" id="IPR009051">
    <property type="entry name" value="Helical_ferredxn"/>
</dbReference>
<sequence>MEIRLKELDEKFKYDIAARPGAENFTYCFFCGTCTATCPVAEVNKEYDPRRIIRMAILGMREAVLSSDIIWMCVRCYTCFARCPQNVKFADIMEVLRRMAVEEGYVPEDRLNLIDQLDQKVQELRCHLVRYLLRPTEELAGEIRAIINGLLEKDG</sequence>
<evidence type="ECO:0000259" key="4">
    <source>
        <dbReference type="PROSITE" id="PS51379"/>
    </source>
</evidence>
<dbReference type="PANTHER" id="PTHR43255:SF2">
    <property type="entry name" value="HETERODISULFIDE REDUCTASE RELATED PROTEIN"/>
    <property type="match status" value="1"/>
</dbReference>
<keyword evidence="2" id="KW-0408">Iron</keyword>
<dbReference type="PROSITE" id="PS00198">
    <property type="entry name" value="4FE4S_FER_1"/>
    <property type="match status" value="2"/>
</dbReference>
<dbReference type="PROSITE" id="PS51379">
    <property type="entry name" value="4FE4S_FER_2"/>
    <property type="match status" value="1"/>
</dbReference>
<protein>
    <recommendedName>
        <fullName evidence="4">4Fe-4S ferredoxin-type domain-containing protein</fullName>
    </recommendedName>
</protein>
<proteinExistence type="predicted"/>
<gene>
    <name evidence="5" type="ORF">DRP53_02785</name>
</gene>
<evidence type="ECO:0000256" key="2">
    <source>
        <dbReference type="ARBA" id="ARBA00023004"/>
    </source>
</evidence>
<feature type="domain" description="4Fe-4S ferredoxin-type" evidence="4">
    <location>
        <begin position="18"/>
        <end position="48"/>
    </location>
</feature>
<name>A0A660SM35_UNCW3</name>
<dbReference type="AlphaFoldDB" id="A0A660SM35"/>
<dbReference type="Pfam" id="PF13183">
    <property type="entry name" value="Fer4_8"/>
    <property type="match status" value="1"/>
</dbReference>
<dbReference type="PANTHER" id="PTHR43255">
    <property type="entry name" value="IRON-SULFUR-BINDING OXIDOREDUCTASE FADF-RELATED-RELATED"/>
    <property type="match status" value="1"/>
</dbReference>
<dbReference type="InterPro" id="IPR017896">
    <property type="entry name" value="4Fe4S_Fe-S-bd"/>
</dbReference>
<evidence type="ECO:0000256" key="1">
    <source>
        <dbReference type="ARBA" id="ARBA00022723"/>
    </source>
</evidence>
<accession>A0A660SM35</accession>
<dbReference type="GO" id="GO:0051536">
    <property type="term" value="F:iron-sulfur cluster binding"/>
    <property type="evidence" value="ECO:0007669"/>
    <property type="project" value="UniProtKB-KW"/>
</dbReference>
<dbReference type="Gene3D" id="1.10.1060.10">
    <property type="entry name" value="Alpha-helical ferredoxin"/>
    <property type="match status" value="1"/>
</dbReference>
<reference evidence="5 6" key="1">
    <citation type="submission" date="2018-06" db="EMBL/GenBank/DDBJ databases">
        <title>Extensive metabolic versatility and redundancy in microbially diverse, dynamic hydrothermal sediments.</title>
        <authorList>
            <person name="Dombrowski N."/>
            <person name="Teske A."/>
            <person name="Baker B.J."/>
        </authorList>
    </citation>
    <scope>NUCLEOTIDE SEQUENCE [LARGE SCALE GENOMIC DNA]</scope>
    <source>
        <strain evidence="5">B36_G15</strain>
    </source>
</reference>
<evidence type="ECO:0000313" key="5">
    <source>
        <dbReference type="EMBL" id="RKX71071.1"/>
    </source>
</evidence>
<dbReference type="GO" id="GO:0046872">
    <property type="term" value="F:metal ion binding"/>
    <property type="evidence" value="ECO:0007669"/>
    <property type="project" value="UniProtKB-KW"/>
</dbReference>
<evidence type="ECO:0000313" key="6">
    <source>
        <dbReference type="Proteomes" id="UP000268469"/>
    </source>
</evidence>
<keyword evidence="1" id="KW-0479">Metal-binding</keyword>
<dbReference type="GO" id="GO:0005886">
    <property type="term" value="C:plasma membrane"/>
    <property type="evidence" value="ECO:0007669"/>
    <property type="project" value="TreeGrafter"/>
</dbReference>
<comment type="caution">
    <text evidence="5">The sequence shown here is derived from an EMBL/GenBank/DDBJ whole genome shotgun (WGS) entry which is preliminary data.</text>
</comment>
<dbReference type="InterPro" id="IPR051460">
    <property type="entry name" value="HdrC_iron-sulfur_subunit"/>
</dbReference>
<dbReference type="SUPFAM" id="SSF46548">
    <property type="entry name" value="alpha-helical ferredoxin"/>
    <property type="match status" value="1"/>
</dbReference>
<dbReference type="Proteomes" id="UP000268469">
    <property type="component" value="Unassembled WGS sequence"/>
</dbReference>
<keyword evidence="3" id="KW-0411">Iron-sulfur</keyword>
<organism evidence="5 6">
    <name type="scientific">candidate division WOR-3 bacterium</name>
    <dbReference type="NCBI Taxonomy" id="2052148"/>
    <lineage>
        <taxon>Bacteria</taxon>
        <taxon>Bacteria division WOR-3</taxon>
    </lineage>
</organism>